<keyword evidence="4" id="KW-1185">Reference proteome</keyword>
<evidence type="ECO:0000259" key="2">
    <source>
        <dbReference type="Pfam" id="PF04993"/>
    </source>
</evidence>
<proteinExistence type="predicted"/>
<reference evidence="3 4" key="1">
    <citation type="submission" date="2021-12" db="EMBL/GenBank/DDBJ databases">
        <title>Genome seq of p7.</title>
        <authorList>
            <person name="Seo T."/>
        </authorList>
    </citation>
    <scope>NUCLEOTIDE SEQUENCE [LARGE SCALE GENOMIC DNA]</scope>
    <source>
        <strain evidence="3 4">P7</strain>
    </source>
</reference>
<organism evidence="3 4">
    <name type="scientific">Pelomonas caseinilytica</name>
    <dbReference type="NCBI Taxonomy" id="2906763"/>
    <lineage>
        <taxon>Bacteria</taxon>
        <taxon>Pseudomonadati</taxon>
        <taxon>Pseudomonadota</taxon>
        <taxon>Betaproteobacteria</taxon>
        <taxon>Burkholderiales</taxon>
        <taxon>Sphaerotilaceae</taxon>
        <taxon>Roseateles</taxon>
    </lineage>
</organism>
<dbReference type="PANTHER" id="PTHR36121">
    <property type="entry name" value="PROTEIN SXY"/>
    <property type="match status" value="1"/>
</dbReference>
<evidence type="ECO:0000313" key="3">
    <source>
        <dbReference type="EMBL" id="MCE4538956.1"/>
    </source>
</evidence>
<dbReference type="Proteomes" id="UP001201463">
    <property type="component" value="Unassembled WGS sequence"/>
</dbReference>
<feature type="compositionally biased region" description="Low complexity" evidence="1">
    <location>
        <begin position="117"/>
        <end position="130"/>
    </location>
</feature>
<dbReference type="PANTHER" id="PTHR36121:SF1">
    <property type="entry name" value="PROTEIN SXY"/>
    <property type="match status" value="1"/>
</dbReference>
<sequence>MDAFTELCVEMLSPLGPVRVRRMFGGQGLYVDGLFMAIIDDGQLFLKSDEATRDRFDAAGCLPFTFPNKAGEPVVTSYRRPPEEALESPPLMLPWARLAFEAALRAANTKAKKAAAPKRAAAGKSSAAKKAPAKKAAARRG</sequence>
<dbReference type="Gene3D" id="3.30.1460.30">
    <property type="entry name" value="YgaC/TfoX-N like chaperone"/>
    <property type="match status" value="1"/>
</dbReference>
<feature type="compositionally biased region" description="Basic residues" evidence="1">
    <location>
        <begin position="131"/>
        <end position="141"/>
    </location>
</feature>
<comment type="caution">
    <text evidence="3">The sequence shown here is derived from an EMBL/GenBank/DDBJ whole genome shotgun (WGS) entry which is preliminary data.</text>
</comment>
<dbReference type="EMBL" id="JAJTWT010000007">
    <property type="protein sequence ID" value="MCE4538956.1"/>
    <property type="molecule type" value="Genomic_DNA"/>
</dbReference>
<dbReference type="InterPro" id="IPR007076">
    <property type="entry name" value="TfoX_N"/>
</dbReference>
<dbReference type="InterPro" id="IPR047525">
    <property type="entry name" value="TfoX-like"/>
</dbReference>
<accession>A0ABS8XK64</accession>
<protein>
    <submittedName>
        <fullName evidence="3">TfoX/Sxy family protein</fullName>
    </submittedName>
</protein>
<gene>
    <name evidence="3" type="ORF">LXT12_17025</name>
</gene>
<dbReference type="SUPFAM" id="SSF159894">
    <property type="entry name" value="YgaC/TfoX-N like"/>
    <property type="match status" value="1"/>
</dbReference>
<feature type="domain" description="TfoX N-terminal" evidence="2">
    <location>
        <begin position="10"/>
        <end position="103"/>
    </location>
</feature>
<evidence type="ECO:0000313" key="4">
    <source>
        <dbReference type="Proteomes" id="UP001201463"/>
    </source>
</evidence>
<name>A0ABS8XK64_9BURK</name>
<dbReference type="RefSeq" id="WP_233393481.1">
    <property type="nucleotide sequence ID" value="NZ_JAJTWT010000007.1"/>
</dbReference>
<evidence type="ECO:0000256" key="1">
    <source>
        <dbReference type="SAM" id="MobiDB-lite"/>
    </source>
</evidence>
<dbReference type="Pfam" id="PF04993">
    <property type="entry name" value="TfoX_N"/>
    <property type="match status" value="1"/>
</dbReference>
<feature type="region of interest" description="Disordered" evidence="1">
    <location>
        <begin position="111"/>
        <end position="141"/>
    </location>
</feature>